<comment type="caution">
    <text evidence="5">The sequence shown here is derived from an EMBL/GenBank/DDBJ whole genome shotgun (WGS) entry which is preliminary data.</text>
</comment>
<gene>
    <name evidence="5" type="ORF">N7450_006832</name>
</gene>
<evidence type="ECO:0000256" key="4">
    <source>
        <dbReference type="ARBA" id="ARBA00023242"/>
    </source>
</evidence>
<keyword evidence="2" id="KW-0805">Transcription regulation</keyword>
<keyword evidence="6" id="KW-1185">Reference proteome</keyword>
<evidence type="ECO:0000313" key="6">
    <source>
        <dbReference type="Proteomes" id="UP001216150"/>
    </source>
</evidence>
<name>A0AAD6DGJ3_9EURO</name>
<evidence type="ECO:0000313" key="5">
    <source>
        <dbReference type="EMBL" id="KAJ5580531.1"/>
    </source>
</evidence>
<dbReference type="EMBL" id="JAQJAC010000006">
    <property type="protein sequence ID" value="KAJ5580531.1"/>
    <property type="molecule type" value="Genomic_DNA"/>
</dbReference>
<dbReference type="CDD" id="cd12148">
    <property type="entry name" value="fungal_TF_MHR"/>
    <property type="match status" value="1"/>
</dbReference>
<dbReference type="InterPro" id="IPR050613">
    <property type="entry name" value="Sec_Metabolite_Reg"/>
</dbReference>
<protein>
    <submittedName>
        <fullName evidence="5">Uncharacterized protein</fullName>
    </submittedName>
</protein>
<dbReference type="PANTHER" id="PTHR31001:SF90">
    <property type="entry name" value="CENTROMERE DNA-BINDING PROTEIN COMPLEX CBF3 SUBUNIT B"/>
    <property type="match status" value="1"/>
</dbReference>
<comment type="subcellular location">
    <subcellularLocation>
        <location evidence="1">Nucleus</location>
    </subcellularLocation>
</comment>
<dbReference type="GO" id="GO:0005634">
    <property type="term" value="C:nucleus"/>
    <property type="evidence" value="ECO:0007669"/>
    <property type="project" value="UniProtKB-SubCell"/>
</dbReference>
<keyword evidence="3" id="KW-0804">Transcription</keyword>
<proteinExistence type="predicted"/>
<evidence type="ECO:0000256" key="3">
    <source>
        <dbReference type="ARBA" id="ARBA00023163"/>
    </source>
</evidence>
<accession>A0AAD6DGJ3</accession>
<dbReference type="Proteomes" id="UP001216150">
    <property type="component" value="Unassembled WGS sequence"/>
</dbReference>
<evidence type="ECO:0000256" key="1">
    <source>
        <dbReference type="ARBA" id="ARBA00004123"/>
    </source>
</evidence>
<dbReference type="PANTHER" id="PTHR31001">
    <property type="entry name" value="UNCHARACTERIZED TRANSCRIPTIONAL REGULATORY PROTEIN"/>
    <property type="match status" value="1"/>
</dbReference>
<organism evidence="5 6">
    <name type="scientific">Penicillium hetheringtonii</name>
    <dbReference type="NCBI Taxonomy" id="911720"/>
    <lineage>
        <taxon>Eukaryota</taxon>
        <taxon>Fungi</taxon>
        <taxon>Dikarya</taxon>
        <taxon>Ascomycota</taxon>
        <taxon>Pezizomycotina</taxon>
        <taxon>Eurotiomycetes</taxon>
        <taxon>Eurotiomycetidae</taxon>
        <taxon>Eurotiales</taxon>
        <taxon>Aspergillaceae</taxon>
        <taxon>Penicillium</taxon>
    </lineage>
</organism>
<sequence>MINPRHMATEKPVNANDEDLVDGMKGVGQPIDQPTSMSYCLQRFRLAELCREITDSEPFAAAGVGRIPYEEIRQIDSKMTAFLSGLPSFFSLDFKADDLPEADPRRSNPITVQRYIINSLSNAARCRLHLPYLAKSSQESKYLYSRDACLVAARMVIRTERQLQKENLPFLLMRLRSSGILHCVCMAIIVLLMDLCLNRSLRVEDDQELRMEIFGAFGVLEEAKEQTPLAGRILESFYSVMQRYNIPFGSSEAGVASRTDGQDNDNQPSVSIQHLPGTLPAIDTNQVPFDPALPSFDDLLQEFDMDVDPPILSWDTLFSELESPFISL</sequence>
<keyword evidence="4" id="KW-0539">Nucleus</keyword>
<dbReference type="AlphaFoldDB" id="A0AAD6DGJ3"/>
<reference evidence="5 6" key="1">
    <citation type="journal article" date="2023" name="IMA Fungus">
        <title>Comparative genomic study of the Penicillium genus elucidates a diverse pangenome and 15 lateral gene transfer events.</title>
        <authorList>
            <person name="Petersen C."/>
            <person name="Sorensen T."/>
            <person name="Nielsen M.R."/>
            <person name="Sondergaard T.E."/>
            <person name="Sorensen J.L."/>
            <person name="Fitzpatrick D.A."/>
            <person name="Frisvad J.C."/>
            <person name="Nielsen K.L."/>
        </authorList>
    </citation>
    <scope>NUCLEOTIDE SEQUENCE [LARGE SCALE GENOMIC DNA]</scope>
    <source>
        <strain evidence="5 6">IBT 29057</strain>
    </source>
</reference>
<evidence type="ECO:0000256" key="2">
    <source>
        <dbReference type="ARBA" id="ARBA00023015"/>
    </source>
</evidence>